<feature type="transmembrane region" description="Helical" evidence="1">
    <location>
        <begin position="378"/>
        <end position="397"/>
    </location>
</feature>
<dbReference type="Proteomes" id="UP000678243">
    <property type="component" value="Unassembled WGS sequence"/>
</dbReference>
<evidence type="ECO:0000313" key="3">
    <source>
        <dbReference type="Proteomes" id="UP000678243"/>
    </source>
</evidence>
<feature type="transmembrane region" description="Helical" evidence="1">
    <location>
        <begin position="188"/>
        <end position="211"/>
    </location>
</feature>
<feature type="transmembrane region" description="Helical" evidence="1">
    <location>
        <begin position="244"/>
        <end position="265"/>
    </location>
</feature>
<feature type="transmembrane region" description="Helical" evidence="1">
    <location>
        <begin position="37"/>
        <end position="59"/>
    </location>
</feature>
<name>A0ABS5IT95_9MICO</name>
<feature type="transmembrane region" description="Helical" evidence="1">
    <location>
        <begin position="277"/>
        <end position="296"/>
    </location>
</feature>
<feature type="transmembrane region" description="Helical" evidence="1">
    <location>
        <begin position="404"/>
        <end position="422"/>
    </location>
</feature>
<feature type="transmembrane region" description="Helical" evidence="1">
    <location>
        <begin position="442"/>
        <end position="467"/>
    </location>
</feature>
<comment type="caution">
    <text evidence="2">The sequence shown here is derived from an EMBL/GenBank/DDBJ whole genome shotgun (WGS) entry which is preliminary data.</text>
</comment>
<proteinExistence type="predicted"/>
<dbReference type="Pfam" id="PF20176">
    <property type="entry name" value="DUF6541"/>
    <property type="match status" value="1"/>
</dbReference>
<dbReference type="EMBL" id="JAGTUK010000005">
    <property type="protein sequence ID" value="MBS0025592.1"/>
    <property type="molecule type" value="Genomic_DNA"/>
</dbReference>
<dbReference type="RefSeq" id="WP_211545518.1">
    <property type="nucleotide sequence ID" value="NZ_JAGTUK010000005.1"/>
</dbReference>
<feature type="transmembrane region" description="Helical" evidence="1">
    <location>
        <begin position="218"/>
        <end position="238"/>
    </location>
</feature>
<reference evidence="2 3" key="1">
    <citation type="submission" date="2021-04" db="EMBL/GenBank/DDBJ databases">
        <title>Whole genome analysis of root endophytic bacterium Microbacterium paraoxydans ku-mp colonizing RP-bio226 rice variety.</title>
        <authorList>
            <person name="Ulaganathan K."/>
            <person name="Latha B."/>
        </authorList>
    </citation>
    <scope>NUCLEOTIDE SEQUENCE [LARGE SCALE GENOMIC DNA]</scope>
    <source>
        <strain evidence="3">ku-mp</strain>
    </source>
</reference>
<gene>
    <name evidence="2" type="ORF">KE274_15925</name>
</gene>
<organism evidence="2 3">
    <name type="scientific">Microbacterium paraoxydans</name>
    <dbReference type="NCBI Taxonomy" id="199592"/>
    <lineage>
        <taxon>Bacteria</taxon>
        <taxon>Bacillati</taxon>
        <taxon>Actinomycetota</taxon>
        <taxon>Actinomycetes</taxon>
        <taxon>Micrococcales</taxon>
        <taxon>Microbacteriaceae</taxon>
        <taxon>Microbacterium</taxon>
    </lineage>
</organism>
<feature type="transmembrane region" description="Helical" evidence="1">
    <location>
        <begin position="479"/>
        <end position="504"/>
    </location>
</feature>
<feature type="transmembrane region" description="Helical" evidence="1">
    <location>
        <begin position="302"/>
        <end position="321"/>
    </location>
</feature>
<accession>A0ABS5IT95</accession>
<sequence length="651" mass="68688">MIGDWFAQSGLFVLALLVFFVPGLLLGAALRLRGLTLWAAAPSISVGVLALLAIVFPFLGVRWGLLAAGGGVVVLAAVAFAVSLLVRRGRGPVVAPRRHPRELWLLAAGLVVGGGLNAARLMTYIGVPTAISQTNDAVFHLNALRWAAESGTVSSLDLSGLLGGTTFYPAAWHAMTSLVVFDTGSIPIAANMVALVIAAVVWPLSVALLAHVVGRGDVLVTALAAGLSAGLMAFPQLMFEWGVLYPYALSLAVVPAAVALTILAVRSWRGARRGDRLLLASGPGVAAVFAVVAATLAQPSSVLTWGALVMLWFSGSLLLGIRSPGARPLLRWSVIVVGWAAVAVVWLLLAYLAGPVLWRSYRSVFGAVADVLVNSHSLLPPAWGMSVLLLAGLIAAVRDRRLRWLVIGWAGFSLLYVISVGTDLPIIKRALTGPWYGDSFRLAAMVPIVVVPLAAFGLAMIVRLVAAALPRLTRGSRDLVALVSLVIVALVGVVNVALSPVVLLRVADETDEQSRYAMNGDSYLSDDEYRLLNELPDLISRDSLIIANPSTGAGFAYVLGERDIVPRTWAPPQSTAWDLIAAHLRDAAEDPAVCEALALYGDPDYVLDFGIGGTGPGEYLMPGMTDFDDRPGFEKIASEGDASLWRITACD</sequence>
<evidence type="ECO:0000256" key="1">
    <source>
        <dbReference type="SAM" id="Phobius"/>
    </source>
</evidence>
<keyword evidence="1" id="KW-0812">Transmembrane</keyword>
<keyword evidence="1" id="KW-1133">Transmembrane helix</keyword>
<protein>
    <submittedName>
        <fullName evidence="2">Uncharacterized protein</fullName>
    </submittedName>
</protein>
<keyword evidence="3" id="KW-1185">Reference proteome</keyword>
<feature type="transmembrane region" description="Helical" evidence="1">
    <location>
        <begin position="65"/>
        <end position="86"/>
    </location>
</feature>
<feature type="transmembrane region" description="Helical" evidence="1">
    <location>
        <begin position="6"/>
        <end position="30"/>
    </location>
</feature>
<evidence type="ECO:0000313" key="2">
    <source>
        <dbReference type="EMBL" id="MBS0025592.1"/>
    </source>
</evidence>
<feature type="transmembrane region" description="Helical" evidence="1">
    <location>
        <begin position="106"/>
        <end position="127"/>
    </location>
</feature>
<dbReference type="InterPro" id="IPR046671">
    <property type="entry name" value="DUF6541"/>
</dbReference>
<feature type="transmembrane region" description="Helical" evidence="1">
    <location>
        <begin position="333"/>
        <end position="358"/>
    </location>
</feature>
<keyword evidence="1" id="KW-0472">Membrane</keyword>